<dbReference type="InterPro" id="IPR051534">
    <property type="entry name" value="CBASS_pafABC_assoc_protein"/>
</dbReference>
<dbReference type="InterPro" id="IPR026881">
    <property type="entry name" value="WYL_dom"/>
</dbReference>
<keyword evidence="1" id="KW-0805">Transcription regulation</keyword>
<keyword evidence="5" id="KW-1185">Reference proteome</keyword>
<dbReference type="InterPro" id="IPR013196">
    <property type="entry name" value="HTH_11"/>
</dbReference>
<keyword evidence="2" id="KW-0804">Transcription</keyword>
<evidence type="ECO:0000256" key="2">
    <source>
        <dbReference type="ARBA" id="ARBA00023163"/>
    </source>
</evidence>
<reference evidence="5" key="1">
    <citation type="journal article" date="2019" name="Int. J. Syst. Evol. Microbiol.">
        <title>The Global Catalogue of Microorganisms (GCM) 10K type strain sequencing project: providing services to taxonomists for standard genome sequencing and annotation.</title>
        <authorList>
            <consortium name="The Broad Institute Genomics Platform"/>
            <consortium name="The Broad Institute Genome Sequencing Center for Infectious Disease"/>
            <person name="Wu L."/>
            <person name="Ma J."/>
        </authorList>
    </citation>
    <scope>NUCLEOTIDE SEQUENCE [LARGE SCALE GENOMIC DNA]</scope>
    <source>
        <strain evidence="5">JCM 19015</strain>
    </source>
</reference>
<evidence type="ECO:0000259" key="3">
    <source>
        <dbReference type="PROSITE" id="PS51000"/>
    </source>
</evidence>
<feature type="domain" description="HTH deoR-type" evidence="3">
    <location>
        <begin position="4"/>
        <end position="63"/>
    </location>
</feature>
<organism evidence="4 5">
    <name type="scientific">Amnibacterium soli</name>
    <dbReference type="NCBI Taxonomy" id="1282736"/>
    <lineage>
        <taxon>Bacteria</taxon>
        <taxon>Bacillati</taxon>
        <taxon>Actinomycetota</taxon>
        <taxon>Actinomycetes</taxon>
        <taxon>Micrococcales</taxon>
        <taxon>Microbacteriaceae</taxon>
        <taxon>Amnibacterium</taxon>
    </lineage>
</organism>
<dbReference type="Gene3D" id="1.10.10.10">
    <property type="entry name" value="Winged helix-like DNA-binding domain superfamily/Winged helix DNA-binding domain"/>
    <property type="match status" value="1"/>
</dbReference>
<dbReference type="InterPro" id="IPR028349">
    <property type="entry name" value="PafC-like"/>
</dbReference>
<protein>
    <submittedName>
        <fullName evidence="4">WYL domain-containing protein</fullName>
    </submittedName>
</protein>
<evidence type="ECO:0000313" key="5">
    <source>
        <dbReference type="Proteomes" id="UP001500121"/>
    </source>
</evidence>
<evidence type="ECO:0000313" key="4">
    <source>
        <dbReference type="EMBL" id="GAA4735208.1"/>
    </source>
</evidence>
<dbReference type="Pfam" id="PF08279">
    <property type="entry name" value="HTH_11"/>
    <property type="match status" value="1"/>
</dbReference>
<dbReference type="PROSITE" id="PS51000">
    <property type="entry name" value="HTH_DEOR_2"/>
    <property type="match status" value="1"/>
</dbReference>
<gene>
    <name evidence="4" type="ORF">GCM10025783_01240</name>
</gene>
<dbReference type="Proteomes" id="UP001500121">
    <property type="component" value="Unassembled WGS sequence"/>
</dbReference>
<sequence length="327" mass="35085">MARPTARVLALLELLQAGGVRTAAELAARLDVDERTVRRDVEHLLELEVPVEAVRGRYGGYRIGAGSRLPPLMLTDDEAVAVVLGLAGAARTGPSAATRTAAETASAKVRRSLPARLADRVPGLLVVRTTAAVPAPPASASTEALLTAGTAVREGRPLRIRHRRRDGSASDRTVLPWGVVEHEGRWYLVGLDSASDAVRTFRMDRLERVAVGGGRFTAPPDADPVREVLAALASTPRDFSVRVLIRAPEERIRRRLPGSIAILEPLPADEAGEEGWIRVVLEAARLDWVAGVLALLDAPFRIEQPEALRTEVLALAARLSDRASGRA</sequence>
<dbReference type="EMBL" id="BAABLP010000001">
    <property type="protein sequence ID" value="GAA4735208.1"/>
    <property type="molecule type" value="Genomic_DNA"/>
</dbReference>
<dbReference type="PANTHER" id="PTHR34580">
    <property type="match status" value="1"/>
</dbReference>
<dbReference type="InterPro" id="IPR001034">
    <property type="entry name" value="DeoR_HTH"/>
</dbReference>
<dbReference type="RefSeq" id="WP_345478959.1">
    <property type="nucleotide sequence ID" value="NZ_BAABLP010000001.1"/>
</dbReference>
<dbReference type="InterPro" id="IPR036388">
    <property type="entry name" value="WH-like_DNA-bd_sf"/>
</dbReference>
<accession>A0ABP8YR15</accession>
<dbReference type="PROSITE" id="PS52050">
    <property type="entry name" value="WYL"/>
    <property type="match status" value="1"/>
</dbReference>
<name>A0ABP8YR15_9MICO</name>
<evidence type="ECO:0000256" key="1">
    <source>
        <dbReference type="ARBA" id="ARBA00023015"/>
    </source>
</evidence>
<comment type="caution">
    <text evidence="4">The sequence shown here is derived from an EMBL/GenBank/DDBJ whole genome shotgun (WGS) entry which is preliminary data.</text>
</comment>
<dbReference type="InterPro" id="IPR036390">
    <property type="entry name" value="WH_DNA-bd_sf"/>
</dbReference>
<dbReference type="Pfam" id="PF13280">
    <property type="entry name" value="WYL"/>
    <property type="match status" value="1"/>
</dbReference>
<dbReference type="Pfam" id="PF25583">
    <property type="entry name" value="WCX"/>
    <property type="match status" value="1"/>
</dbReference>
<proteinExistence type="predicted"/>
<dbReference type="InterPro" id="IPR057727">
    <property type="entry name" value="WCX_dom"/>
</dbReference>
<dbReference type="SUPFAM" id="SSF46785">
    <property type="entry name" value="Winged helix' DNA-binding domain"/>
    <property type="match status" value="1"/>
</dbReference>
<dbReference type="PANTHER" id="PTHR34580:SF3">
    <property type="entry name" value="PROTEIN PAFB"/>
    <property type="match status" value="1"/>
</dbReference>
<dbReference type="PIRSF" id="PIRSF016838">
    <property type="entry name" value="PafC"/>
    <property type="match status" value="1"/>
</dbReference>